<keyword evidence="7 11" id="KW-0456">Lyase</keyword>
<keyword evidence="5" id="KW-0475">Mercuric resistance</keyword>
<dbReference type="Pfam" id="PF12324">
    <property type="entry name" value="HTH_15"/>
    <property type="match status" value="1"/>
</dbReference>
<evidence type="ECO:0000256" key="1">
    <source>
        <dbReference type="ARBA" id="ARBA00000165"/>
    </source>
</evidence>
<dbReference type="SUPFAM" id="SSF46785">
    <property type="entry name" value="Winged helix' DNA-binding domain"/>
    <property type="match status" value="1"/>
</dbReference>
<dbReference type="SUPFAM" id="SSF160387">
    <property type="entry name" value="NosL/MerB-like"/>
    <property type="match status" value="1"/>
</dbReference>
<evidence type="ECO:0000256" key="3">
    <source>
        <dbReference type="ARBA" id="ARBA00013237"/>
    </source>
</evidence>
<feature type="domain" description="Alkylmercury lyase helix-turn-helix" evidence="10">
    <location>
        <begin position="22"/>
        <end position="82"/>
    </location>
</feature>
<dbReference type="AlphaFoldDB" id="A0A6M6JVC0"/>
<evidence type="ECO:0000256" key="7">
    <source>
        <dbReference type="ARBA" id="ARBA00023239"/>
    </source>
</evidence>
<dbReference type="InterPro" id="IPR053717">
    <property type="entry name" value="MerB_lyase_sf"/>
</dbReference>
<comment type="function">
    <text evidence="8">Cleaves the carbon-mercury bond of organomercurials such as phenylmercuric acetate. One product is Hg(2+), which is subsequently detoxified by the mercuric reductase.</text>
</comment>
<proteinExistence type="inferred from homology"/>
<keyword evidence="6" id="KW-0476">Mercury</keyword>
<dbReference type="Pfam" id="PF03243">
    <property type="entry name" value="MerB"/>
    <property type="match status" value="1"/>
</dbReference>
<dbReference type="InterPro" id="IPR004927">
    <property type="entry name" value="MerB"/>
</dbReference>
<organism evidence="11 12">
    <name type="scientific">Pseudonocardia broussonetiae</name>
    <dbReference type="NCBI Taxonomy" id="2736640"/>
    <lineage>
        <taxon>Bacteria</taxon>
        <taxon>Bacillati</taxon>
        <taxon>Actinomycetota</taxon>
        <taxon>Actinomycetes</taxon>
        <taxon>Pseudonocardiales</taxon>
        <taxon>Pseudonocardiaceae</taxon>
        <taxon>Pseudonocardia</taxon>
    </lineage>
</organism>
<evidence type="ECO:0000256" key="4">
    <source>
        <dbReference type="ARBA" id="ARBA00018180"/>
    </source>
</evidence>
<dbReference type="GO" id="GO:0046689">
    <property type="term" value="P:response to mercury ion"/>
    <property type="evidence" value="ECO:0007669"/>
    <property type="project" value="UniProtKB-KW"/>
</dbReference>
<evidence type="ECO:0000256" key="8">
    <source>
        <dbReference type="ARBA" id="ARBA00025326"/>
    </source>
</evidence>
<name>A0A6M6JVC0_9PSEU</name>
<evidence type="ECO:0000256" key="6">
    <source>
        <dbReference type="ARBA" id="ARBA00022914"/>
    </source>
</evidence>
<dbReference type="Proteomes" id="UP000505377">
    <property type="component" value="Plasmid unnamed1"/>
</dbReference>
<evidence type="ECO:0000256" key="9">
    <source>
        <dbReference type="ARBA" id="ARBA00031271"/>
    </source>
</evidence>
<gene>
    <name evidence="11" type="primary">merB</name>
    <name evidence="11" type="ORF">HOP40_35015</name>
</gene>
<dbReference type="NCBIfam" id="NF009710">
    <property type="entry name" value="PRK13239.1"/>
    <property type="match status" value="1"/>
</dbReference>
<evidence type="ECO:0000313" key="12">
    <source>
        <dbReference type="Proteomes" id="UP000505377"/>
    </source>
</evidence>
<dbReference type="PRINTS" id="PR01699">
    <property type="entry name" value="ORGNOHGLYASE"/>
</dbReference>
<dbReference type="EMBL" id="CP053565">
    <property type="protein sequence ID" value="QJY51193.1"/>
    <property type="molecule type" value="Genomic_DNA"/>
</dbReference>
<reference evidence="11 12" key="1">
    <citation type="submission" date="2020-05" db="EMBL/GenBank/DDBJ databases">
        <authorList>
            <person name="Mo P."/>
        </authorList>
    </citation>
    <scope>NUCLEOTIDE SEQUENCE [LARGE SCALE GENOMIC DNA]</scope>
    <source>
        <strain evidence="11 12">Gen01</strain>
        <plasmid evidence="11 12">unnamed1</plasmid>
    </source>
</reference>
<evidence type="ECO:0000256" key="2">
    <source>
        <dbReference type="ARBA" id="ARBA00009443"/>
    </source>
</evidence>
<dbReference type="Gene3D" id="3.30.450.410">
    <property type="match status" value="1"/>
</dbReference>
<dbReference type="GO" id="GO:0018836">
    <property type="term" value="F:alkylmercury lyase activity"/>
    <property type="evidence" value="ECO:0007669"/>
    <property type="project" value="UniProtKB-EC"/>
</dbReference>
<dbReference type="EC" id="4.99.1.2" evidence="3"/>
<evidence type="ECO:0000259" key="10">
    <source>
        <dbReference type="Pfam" id="PF12324"/>
    </source>
</evidence>
<geneLocation type="plasmid" evidence="11 12">
    <name>unnamed1</name>
</geneLocation>
<dbReference type="NCBIfam" id="NF033555">
    <property type="entry name" value="lyase_MerB"/>
    <property type="match status" value="1"/>
</dbReference>
<comment type="similarity">
    <text evidence="2">Belongs to the MerB family.</text>
</comment>
<dbReference type="RefSeq" id="WP_172170049.1">
    <property type="nucleotide sequence ID" value="NZ_CP053565.1"/>
</dbReference>
<keyword evidence="11" id="KW-0614">Plasmid</keyword>
<comment type="catalytic activity">
    <reaction evidence="1">
        <text>an alkylmercury + H(+) = an alkane + Hg(2+)</text>
        <dbReference type="Rhea" id="RHEA:18777"/>
        <dbReference type="ChEBI" id="CHEBI:15378"/>
        <dbReference type="ChEBI" id="CHEBI:16793"/>
        <dbReference type="ChEBI" id="CHEBI:18310"/>
        <dbReference type="ChEBI" id="CHEBI:83725"/>
        <dbReference type="EC" id="4.99.1.2"/>
    </reaction>
</comment>
<dbReference type="PIRSF" id="PIRSF001458">
    <property type="entry name" value="MerB"/>
    <property type="match status" value="1"/>
</dbReference>
<protein>
    <recommendedName>
        <fullName evidence="4">Alkylmercury lyase</fullName>
        <ecNumber evidence="3">4.99.1.2</ecNumber>
    </recommendedName>
    <alternativeName>
        <fullName evidence="9">Organomercurial lyase</fullName>
    </alternativeName>
</protein>
<accession>A0A6M6JVC0</accession>
<dbReference type="InterPro" id="IPR024259">
    <property type="entry name" value="MerB_HTH_dom"/>
</dbReference>
<dbReference type="KEGG" id="pbro:HOP40_35015"/>
<dbReference type="InterPro" id="IPR036390">
    <property type="entry name" value="WH_DNA-bd_sf"/>
</dbReference>
<sequence>MSIDADHLAAKLGETISSNPGADGAAMSWLWPALLRELARGRPVTVEDLARVTGRGVAEVRDGLGGLSDTEYDETGAVLGHGITLRETPHRFTVDGQVLYTWCALDTLIFPTVLDRPAHVVSPTPGSGEPVTLSVDPVAGVTALDPVTAVVSVLVPDGGSGVRASFCDQVHFFATPAAAQDWLAEHPGGTVLGVADAFDLGRRLAHDLVAGRPGCC</sequence>
<evidence type="ECO:0000256" key="5">
    <source>
        <dbReference type="ARBA" id="ARBA00022466"/>
    </source>
</evidence>
<evidence type="ECO:0000313" key="11">
    <source>
        <dbReference type="EMBL" id="QJY51193.1"/>
    </source>
</evidence>
<keyword evidence="12" id="KW-1185">Reference proteome</keyword>